<sequence length="151" mass="16739">MGSCPPRIPVRQPRRSRGPGLSFRISRHACPQTTQDALSRGGRRHRRTRPALRPPRPRLGARFRRRPDRTGLPQGRRPLRPRLCRRRHVAARPERPLGLHGPPAGLGHRPDQRRPAAAFVAHTITAVDSNTPLSSAPTASMPAGVTRTSAR</sequence>
<keyword evidence="5" id="KW-1185">Reference proteome</keyword>
<dbReference type="EMBL" id="PJRQ01000021">
    <property type="protein sequence ID" value="PLR16294.1"/>
    <property type="molecule type" value="Genomic_DNA"/>
</dbReference>
<accession>A0A2N5CU54</accession>
<dbReference type="AlphaFoldDB" id="A0A2N5CU54"/>
<evidence type="ECO:0000256" key="1">
    <source>
        <dbReference type="SAM" id="MobiDB-lite"/>
    </source>
</evidence>
<dbReference type="Proteomes" id="UP000234483">
    <property type="component" value="Unassembled WGS sequence"/>
</dbReference>
<dbReference type="EMBL" id="CP026100">
    <property type="protein sequence ID" value="AYV48030.1"/>
    <property type="molecule type" value="Genomic_DNA"/>
</dbReference>
<feature type="compositionally biased region" description="Polar residues" evidence="1">
    <location>
        <begin position="129"/>
        <end position="138"/>
    </location>
</feature>
<feature type="compositionally biased region" description="Basic residues" evidence="1">
    <location>
        <begin position="41"/>
        <end position="67"/>
    </location>
</feature>
<dbReference type="Proteomes" id="UP000281192">
    <property type="component" value="Chromosome"/>
</dbReference>
<feature type="region of interest" description="Disordered" evidence="1">
    <location>
        <begin position="1"/>
        <end position="113"/>
    </location>
</feature>
<evidence type="ECO:0000313" key="2">
    <source>
        <dbReference type="EMBL" id="AYV48030.1"/>
    </source>
</evidence>
<organism evidence="3 4">
    <name type="scientific">Caulobacter flavus</name>
    <dbReference type="NCBI Taxonomy" id="1679497"/>
    <lineage>
        <taxon>Bacteria</taxon>
        <taxon>Pseudomonadati</taxon>
        <taxon>Pseudomonadota</taxon>
        <taxon>Alphaproteobacteria</taxon>
        <taxon>Caulobacterales</taxon>
        <taxon>Caulobacteraceae</taxon>
        <taxon>Caulobacter</taxon>
    </lineage>
</organism>
<feature type="region of interest" description="Disordered" evidence="1">
    <location>
        <begin position="129"/>
        <end position="151"/>
    </location>
</feature>
<dbReference type="KEGG" id="cfh:C1707_18170"/>
<protein>
    <submittedName>
        <fullName evidence="3">Uncharacterized protein</fullName>
    </submittedName>
</protein>
<evidence type="ECO:0000313" key="3">
    <source>
        <dbReference type="EMBL" id="PLR16294.1"/>
    </source>
</evidence>
<gene>
    <name evidence="2" type="ORF">C1707_18170</name>
    <name evidence="3" type="ORF">CFHF_11145</name>
</gene>
<reference evidence="3 4" key="1">
    <citation type="submission" date="2017-12" db="EMBL/GenBank/DDBJ databases">
        <title>The genome sequence of Caulobacter flavus CGMCC1 15093.</title>
        <authorList>
            <person name="Gao J."/>
            <person name="Mao X."/>
            <person name="Sun J."/>
        </authorList>
    </citation>
    <scope>NUCLEOTIDE SEQUENCE [LARGE SCALE GENOMIC DNA]</scope>
    <source>
        <strain evidence="3 4">CGMCC1 15093</strain>
    </source>
</reference>
<reference evidence="2 5" key="2">
    <citation type="submission" date="2018-01" db="EMBL/GenBank/DDBJ databases">
        <title>Complete genome sequence of Caulobacter flavus RHGG3.</title>
        <authorList>
            <person name="Yang E."/>
        </authorList>
    </citation>
    <scope>NUCLEOTIDE SEQUENCE [LARGE SCALE GENOMIC DNA]</scope>
    <source>
        <strain evidence="2 5">RHGG3</strain>
    </source>
</reference>
<feature type="compositionally biased region" description="Low complexity" evidence="1">
    <location>
        <begin position="98"/>
        <end position="107"/>
    </location>
</feature>
<feature type="compositionally biased region" description="Basic residues" evidence="1">
    <location>
        <begin position="77"/>
        <end position="90"/>
    </location>
</feature>
<evidence type="ECO:0000313" key="5">
    <source>
        <dbReference type="Proteomes" id="UP000281192"/>
    </source>
</evidence>
<name>A0A2N5CU54_9CAUL</name>
<proteinExistence type="predicted"/>
<evidence type="ECO:0000313" key="4">
    <source>
        <dbReference type="Proteomes" id="UP000234483"/>
    </source>
</evidence>